<sequence>MTDVLQVENVFWRREGKEVLSDVSWRVQKGEHWALLGLNGSGKTTLLNMVNGYLWPTAGTVQVLGQEYGAVKVSEVRKQIGWVSSSLQERLYGESSAEEIVISGKYASIGLYDEVTAADMERAVSLVELLGCAHLRGRSYGTCSQGEKQKLLIARALMADPQLLVLDEPCSGLDIFSRQSLLDSIQQLASLPDGPTLIYVTHHVEEITPVFSHALLLRRGEVFGSGRADELLTDGQLSAFFERSVQVEQRGSIKLVHIVC</sequence>
<evidence type="ECO:0000259" key="3">
    <source>
        <dbReference type="PROSITE" id="PS50893"/>
    </source>
</evidence>
<dbReference type="SMART" id="SM00382">
    <property type="entry name" value="AAA"/>
    <property type="match status" value="1"/>
</dbReference>
<keyword evidence="1" id="KW-0547">Nucleotide-binding</keyword>
<evidence type="ECO:0000313" key="4">
    <source>
        <dbReference type="EMBL" id="MCP8970328.1"/>
    </source>
</evidence>
<dbReference type="InterPro" id="IPR017871">
    <property type="entry name" value="ABC_transporter-like_CS"/>
</dbReference>
<dbReference type="CDD" id="cd03230">
    <property type="entry name" value="ABC_DR_subfamily_A"/>
    <property type="match status" value="1"/>
</dbReference>
<dbReference type="InterPro" id="IPR003439">
    <property type="entry name" value="ABC_transporter-like_ATP-bd"/>
</dbReference>
<evidence type="ECO:0000256" key="1">
    <source>
        <dbReference type="ARBA" id="ARBA00022741"/>
    </source>
</evidence>
<proteinExistence type="predicted"/>
<dbReference type="Proteomes" id="UP001156102">
    <property type="component" value="Unassembled WGS sequence"/>
</dbReference>
<dbReference type="GO" id="GO:0005524">
    <property type="term" value="F:ATP binding"/>
    <property type="evidence" value="ECO:0007669"/>
    <property type="project" value="UniProtKB-KW"/>
</dbReference>
<accession>A0AA41XCF8</accession>
<dbReference type="Pfam" id="PF00005">
    <property type="entry name" value="ABC_tran"/>
    <property type="match status" value="1"/>
</dbReference>
<dbReference type="PANTHER" id="PTHR43158:SF2">
    <property type="entry name" value="SKFA PEPTIDE EXPORT ATP-BINDING PROTEIN SKFE"/>
    <property type="match status" value="1"/>
</dbReference>
<dbReference type="PANTHER" id="PTHR43158">
    <property type="entry name" value="SKFA PEPTIDE EXPORT ATP-BINDING PROTEIN SKFE"/>
    <property type="match status" value="1"/>
</dbReference>
<dbReference type="AlphaFoldDB" id="A0AA41XCF8"/>
<dbReference type="SUPFAM" id="SSF52540">
    <property type="entry name" value="P-loop containing nucleoside triphosphate hydrolases"/>
    <property type="match status" value="1"/>
</dbReference>
<dbReference type="InterPro" id="IPR003593">
    <property type="entry name" value="AAA+_ATPase"/>
</dbReference>
<gene>
    <name evidence="4" type="ORF">NK662_17545</name>
</gene>
<dbReference type="PROSITE" id="PS00211">
    <property type="entry name" value="ABC_TRANSPORTER_1"/>
    <property type="match status" value="1"/>
</dbReference>
<keyword evidence="5" id="KW-1185">Reference proteome</keyword>
<dbReference type="RefSeq" id="WP_254760249.1">
    <property type="nucleotide sequence ID" value="NZ_JANCLT010000011.1"/>
</dbReference>
<name>A0AA41XCF8_9BACI</name>
<dbReference type="Gene3D" id="3.40.50.300">
    <property type="entry name" value="P-loop containing nucleotide triphosphate hydrolases"/>
    <property type="match status" value="1"/>
</dbReference>
<dbReference type="EMBL" id="JANCLT010000011">
    <property type="protein sequence ID" value="MCP8970328.1"/>
    <property type="molecule type" value="Genomic_DNA"/>
</dbReference>
<dbReference type="GO" id="GO:0016887">
    <property type="term" value="F:ATP hydrolysis activity"/>
    <property type="evidence" value="ECO:0007669"/>
    <property type="project" value="InterPro"/>
</dbReference>
<reference evidence="4" key="1">
    <citation type="submission" date="2022-07" db="EMBL/GenBank/DDBJ databases">
        <authorList>
            <person name="Li W.-J."/>
            <person name="Deng Q.-Q."/>
        </authorList>
    </citation>
    <scope>NUCLEOTIDE SEQUENCE</scope>
    <source>
        <strain evidence="4">SYSU M60031</strain>
    </source>
</reference>
<organism evidence="4 5">
    <name type="scientific">Ectobacillus ponti</name>
    <dbReference type="NCBI Taxonomy" id="2961894"/>
    <lineage>
        <taxon>Bacteria</taxon>
        <taxon>Bacillati</taxon>
        <taxon>Bacillota</taxon>
        <taxon>Bacilli</taxon>
        <taxon>Bacillales</taxon>
        <taxon>Bacillaceae</taxon>
        <taxon>Ectobacillus</taxon>
    </lineage>
</organism>
<dbReference type="PROSITE" id="PS50893">
    <property type="entry name" value="ABC_TRANSPORTER_2"/>
    <property type="match status" value="1"/>
</dbReference>
<comment type="caution">
    <text evidence="4">The sequence shown here is derived from an EMBL/GenBank/DDBJ whole genome shotgun (WGS) entry which is preliminary data.</text>
</comment>
<keyword evidence="2 4" id="KW-0067">ATP-binding</keyword>
<evidence type="ECO:0000256" key="2">
    <source>
        <dbReference type="ARBA" id="ARBA00022840"/>
    </source>
</evidence>
<feature type="domain" description="ABC transporter" evidence="3">
    <location>
        <begin position="5"/>
        <end position="244"/>
    </location>
</feature>
<evidence type="ECO:0000313" key="5">
    <source>
        <dbReference type="Proteomes" id="UP001156102"/>
    </source>
</evidence>
<protein>
    <submittedName>
        <fullName evidence="4">ABC transporter ATP-binding protein</fullName>
    </submittedName>
</protein>
<dbReference type="InterPro" id="IPR027417">
    <property type="entry name" value="P-loop_NTPase"/>
</dbReference>